<evidence type="ECO:0000256" key="3">
    <source>
        <dbReference type="ARBA" id="ARBA00022840"/>
    </source>
</evidence>
<keyword evidence="2" id="KW-0547">Nucleotide-binding</keyword>
<keyword evidence="7" id="KW-1185">Reference proteome</keyword>
<dbReference type="GeneID" id="128313945"/>
<dbReference type="InterPro" id="IPR002319">
    <property type="entry name" value="Phenylalanyl-tRNA_Synthase"/>
</dbReference>
<dbReference type="Proteomes" id="UP001652583">
    <property type="component" value="Chromosome C1"/>
</dbReference>
<dbReference type="RefSeq" id="XP_053070523.1">
    <property type="nucleotide sequence ID" value="XM_053214548.1"/>
</dbReference>
<evidence type="ECO:0000313" key="8">
    <source>
        <dbReference type="RefSeq" id="XP_053070523.1"/>
    </source>
</evidence>
<keyword evidence="1" id="KW-0436">Ligase</keyword>
<reference evidence="8" key="2">
    <citation type="submission" date="2025-08" db="UniProtKB">
        <authorList>
            <consortium name="RefSeq"/>
        </authorList>
    </citation>
    <scope>IDENTIFICATION</scope>
    <source>
        <tissue evidence="8">Blood</tissue>
    </source>
</reference>
<reference evidence="7" key="1">
    <citation type="submission" date="2025-05" db="UniProtKB">
        <authorList>
            <consortium name="RefSeq"/>
        </authorList>
    </citation>
    <scope>NUCLEOTIDE SEQUENCE [LARGE SCALE GENOMIC DNA]</scope>
</reference>
<proteinExistence type="predicted"/>
<protein>
    <submittedName>
        <fullName evidence="8">Phenylalanine--tRNA ligase alpha subunit-like</fullName>
    </submittedName>
</protein>
<keyword evidence="4" id="KW-0648">Protein biosynthesis</keyword>
<name>A0ABM3PFR7_ACIJB</name>
<dbReference type="Pfam" id="PF01409">
    <property type="entry name" value="tRNA-synt_2d"/>
    <property type="match status" value="1"/>
</dbReference>
<evidence type="ECO:0000256" key="2">
    <source>
        <dbReference type="ARBA" id="ARBA00022741"/>
    </source>
</evidence>
<keyword evidence="5" id="KW-0030">Aminoacyl-tRNA synthetase</keyword>
<dbReference type="Gene3D" id="3.30.930.10">
    <property type="entry name" value="Bira Bifunctional Protein, Domain 2"/>
    <property type="match status" value="1"/>
</dbReference>
<accession>A0ABM3PFR7</accession>
<keyword evidence="3" id="KW-0067">ATP-binding</keyword>
<evidence type="ECO:0000256" key="1">
    <source>
        <dbReference type="ARBA" id="ARBA00022598"/>
    </source>
</evidence>
<evidence type="ECO:0000256" key="5">
    <source>
        <dbReference type="ARBA" id="ARBA00023146"/>
    </source>
</evidence>
<gene>
    <name evidence="8" type="primary">LOC128313945</name>
</gene>
<organism evidence="7 8">
    <name type="scientific">Acinonyx jubatus</name>
    <name type="common">Cheetah</name>
    <dbReference type="NCBI Taxonomy" id="32536"/>
    <lineage>
        <taxon>Eukaryota</taxon>
        <taxon>Metazoa</taxon>
        <taxon>Chordata</taxon>
        <taxon>Craniata</taxon>
        <taxon>Vertebrata</taxon>
        <taxon>Euteleostomi</taxon>
        <taxon>Mammalia</taxon>
        <taxon>Eutheria</taxon>
        <taxon>Laurasiatheria</taxon>
        <taxon>Carnivora</taxon>
        <taxon>Feliformia</taxon>
        <taxon>Felidae</taxon>
        <taxon>Felinae</taxon>
        <taxon>Acinonyx</taxon>
    </lineage>
</organism>
<evidence type="ECO:0000313" key="7">
    <source>
        <dbReference type="Proteomes" id="UP001652583"/>
    </source>
</evidence>
<feature type="domain" description="Phenylalanyl-tRNA synthetase" evidence="6">
    <location>
        <begin position="1"/>
        <end position="42"/>
    </location>
</feature>
<sequence length="101" mass="11576">MLLSLGLPDNLCIIAWGLFLEHLMMINYGINSIQELVDHKVNLQVMCDSPLCRLNLEPDFQTQKVRCSCVFSLLAFGLELYHQLSWFFSLYTAGFGICWPS</sequence>
<evidence type="ECO:0000259" key="6">
    <source>
        <dbReference type="Pfam" id="PF01409"/>
    </source>
</evidence>
<evidence type="ECO:0000256" key="4">
    <source>
        <dbReference type="ARBA" id="ARBA00022917"/>
    </source>
</evidence>
<dbReference type="InterPro" id="IPR045864">
    <property type="entry name" value="aa-tRNA-synth_II/BPL/LPL"/>
</dbReference>